<gene>
    <name evidence="2" type="ORF">FCI23_38845</name>
</gene>
<proteinExistence type="predicted"/>
<accession>A0A4U0S046</accession>
<evidence type="ECO:0000313" key="3">
    <source>
        <dbReference type="Proteomes" id="UP000305778"/>
    </source>
</evidence>
<name>A0A4U0S046_9ACTN</name>
<feature type="region of interest" description="Disordered" evidence="1">
    <location>
        <begin position="38"/>
        <end position="57"/>
    </location>
</feature>
<protein>
    <submittedName>
        <fullName evidence="2">IS5/IS1182 family transposase</fullName>
    </submittedName>
</protein>
<dbReference type="EMBL" id="SUMC01000064">
    <property type="protein sequence ID" value="TKA02110.1"/>
    <property type="molecule type" value="Genomic_DNA"/>
</dbReference>
<organism evidence="2 3">
    <name type="scientific">Actinacidiphila oryziradicis</name>
    <dbReference type="NCBI Taxonomy" id="2571141"/>
    <lineage>
        <taxon>Bacteria</taxon>
        <taxon>Bacillati</taxon>
        <taxon>Actinomycetota</taxon>
        <taxon>Actinomycetes</taxon>
        <taxon>Kitasatosporales</taxon>
        <taxon>Streptomycetaceae</taxon>
        <taxon>Actinacidiphila</taxon>
    </lineage>
</organism>
<reference evidence="2 3" key="1">
    <citation type="submission" date="2019-04" db="EMBL/GenBank/DDBJ databases">
        <title>Streptomyces oryziradicis sp. nov., a novel actinomycete isolated from rhizosphere soil of rice (Oryza sativa L.).</title>
        <authorList>
            <person name="Li C."/>
        </authorList>
    </citation>
    <scope>NUCLEOTIDE SEQUENCE [LARGE SCALE GENOMIC DNA]</scope>
    <source>
        <strain evidence="2 3">NEAU-C40</strain>
    </source>
</reference>
<evidence type="ECO:0000313" key="2">
    <source>
        <dbReference type="EMBL" id="TKA02110.1"/>
    </source>
</evidence>
<keyword evidence="3" id="KW-1185">Reference proteome</keyword>
<dbReference type="AlphaFoldDB" id="A0A4U0S046"/>
<evidence type="ECO:0000256" key="1">
    <source>
        <dbReference type="SAM" id="MobiDB-lite"/>
    </source>
</evidence>
<comment type="caution">
    <text evidence="2">The sequence shown here is derived from an EMBL/GenBank/DDBJ whole genome shotgun (WGS) entry which is preliminary data.</text>
</comment>
<sequence length="57" mass="6351">MTSRGARTALSHRIYTGIPRRRLGKLIAELAEPWVAGQESQLRERRGHDRLRAAGAG</sequence>
<feature type="compositionally biased region" description="Basic and acidic residues" evidence="1">
    <location>
        <begin position="41"/>
        <end position="57"/>
    </location>
</feature>
<dbReference type="Proteomes" id="UP000305778">
    <property type="component" value="Unassembled WGS sequence"/>
</dbReference>
<feature type="non-terminal residue" evidence="2">
    <location>
        <position position="57"/>
    </location>
</feature>